<dbReference type="Proteomes" id="UP001596997">
    <property type="component" value="Unassembled WGS sequence"/>
</dbReference>
<sequence>MEEKKSLLELAKGDKAIITSYKAEEIPLKLIEMGCVEGSEVELVQVAPLKDPLYLCINGSYLAIRKEVAQYIQIKFVK</sequence>
<dbReference type="PANTHER" id="PTHR42954">
    <property type="entry name" value="FE(2+) TRANSPORT PROTEIN A"/>
    <property type="match status" value="1"/>
</dbReference>
<keyword evidence="1" id="KW-0408">Iron</keyword>
<dbReference type="SMART" id="SM00899">
    <property type="entry name" value="FeoA"/>
    <property type="match status" value="1"/>
</dbReference>
<accession>A0ABW3I350</accession>
<comment type="caution">
    <text evidence="3">The sequence shown here is derived from an EMBL/GenBank/DDBJ whole genome shotgun (WGS) entry which is preliminary data.</text>
</comment>
<dbReference type="InterPro" id="IPR038157">
    <property type="entry name" value="FeoA_core_dom"/>
</dbReference>
<name>A0ABW3I350_9FLAO</name>
<reference evidence="4" key="1">
    <citation type="journal article" date="2019" name="Int. J. Syst. Evol. Microbiol.">
        <title>The Global Catalogue of Microorganisms (GCM) 10K type strain sequencing project: providing services to taxonomists for standard genome sequencing and annotation.</title>
        <authorList>
            <consortium name="The Broad Institute Genomics Platform"/>
            <consortium name="The Broad Institute Genome Sequencing Center for Infectious Disease"/>
            <person name="Wu L."/>
            <person name="Ma J."/>
        </authorList>
    </citation>
    <scope>NUCLEOTIDE SEQUENCE [LARGE SCALE GENOMIC DNA]</scope>
    <source>
        <strain evidence="4">CCUG 62114</strain>
    </source>
</reference>
<keyword evidence="4" id="KW-1185">Reference proteome</keyword>
<dbReference type="InterPro" id="IPR052713">
    <property type="entry name" value="FeoA"/>
</dbReference>
<protein>
    <submittedName>
        <fullName evidence="3">Ferrous iron transport protein A</fullName>
    </submittedName>
</protein>
<proteinExistence type="predicted"/>
<dbReference type="PANTHER" id="PTHR42954:SF2">
    <property type="entry name" value="FE(2+) TRANSPORT PROTEIN A"/>
    <property type="match status" value="1"/>
</dbReference>
<evidence type="ECO:0000256" key="1">
    <source>
        <dbReference type="ARBA" id="ARBA00023004"/>
    </source>
</evidence>
<dbReference type="Gene3D" id="2.30.30.90">
    <property type="match status" value="1"/>
</dbReference>
<feature type="domain" description="Ferrous iron transporter FeoA-like" evidence="2">
    <location>
        <begin position="5"/>
        <end position="76"/>
    </location>
</feature>
<dbReference type="SUPFAM" id="SSF50037">
    <property type="entry name" value="C-terminal domain of transcriptional repressors"/>
    <property type="match status" value="1"/>
</dbReference>
<dbReference type="Pfam" id="PF04023">
    <property type="entry name" value="FeoA"/>
    <property type="match status" value="1"/>
</dbReference>
<evidence type="ECO:0000313" key="4">
    <source>
        <dbReference type="Proteomes" id="UP001596997"/>
    </source>
</evidence>
<evidence type="ECO:0000313" key="3">
    <source>
        <dbReference type="EMBL" id="MFD0963947.1"/>
    </source>
</evidence>
<dbReference type="InterPro" id="IPR008988">
    <property type="entry name" value="Transcriptional_repressor_C"/>
</dbReference>
<dbReference type="EMBL" id="JBHTJM010000008">
    <property type="protein sequence ID" value="MFD0963947.1"/>
    <property type="molecule type" value="Genomic_DNA"/>
</dbReference>
<dbReference type="RefSeq" id="WP_377715182.1">
    <property type="nucleotide sequence ID" value="NZ_JBHTJM010000008.1"/>
</dbReference>
<gene>
    <name evidence="3" type="ORF">ACFQ1O_08030</name>
</gene>
<evidence type="ECO:0000259" key="2">
    <source>
        <dbReference type="SMART" id="SM00899"/>
    </source>
</evidence>
<organism evidence="3 4">
    <name type="scientific">Pseudofulvibacter geojedonensis</name>
    <dbReference type="NCBI Taxonomy" id="1123758"/>
    <lineage>
        <taxon>Bacteria</taxon>
        <taxon>Pseudomonadati</taxon>
        <taxon>Bacteroidota</taxon>
        <taxon>Flavobacteriia</taxon>
        <taxon>Flavobacteriales</taxon>
        <taxon>Flavobacteriaceae</taxon>
        <taxon>Pseudofulvibacter</taxon>
    </lineage>
</organism>
<dbReference type="InterPro" id="IPR007167">
    <property type="entry name" value="Fe-transptr_FeoA-like"/>
</dbReference>